<dbReference type="EMBL" id="JAQZAO010000009">
    <property type="protein sequence ID" value="MDD7967787.1"/>
    <property type="molecule type" value="Genomic_DNA"/>
</dbReference>
<keyword evidence="3 5" id="KW-1133">Transmembrane helix</keyword>
<comment type="subcellular location">
    <subcellularLocation>
        <location evidence="1">Endomembrane system</location>
        <topology evidence="1">Multi-pass membrane protein</topology>
    </subcellularLocation>
</comment>
<protein>
    <submittedName>
        <fullName evidence="6">Methyltransferase</fullName>
    </submittedName>
</protein>
<evidence type="ECO:0000256" key="2">
    <source>
        <dbReference type="ARBA" id="ARBA00022692"/>
    </source>
</evidence>
<dbReference type="Proteomes" id="UP001300763">
    <property type="component" value="Unassembled WGS sequence"/>
</dbReference>
<proteinExistence type="predicted"/>
<name>A0ABT5T0P0_9PSEU</name>
<reference evidence="6 7" key="1">
    <citation type="submission" date="2023-02" db="EMBL/GenBank/DDBJ databases">
        <title>Genome sequencing required for Actinomycetospora new species description.</title>
        <authorList>
            <person name="Saimee Y."/>
            <person name="Duangmal K."/>
        </authorList>
    </citation>
    <scope>NUCLEOTIDE SEQUENCE [LARGE SCALE GENOMIC DNA]</scope>
    <source>
        <strain evidence="6 7">DW7H6</strain>
    </source>
</reference>
<organism evidence="6 7">
    <name type="scientific">Actinomycetospora lemnae</name>
    <dbReference type="NCBI Taxonomy" id="3019891"/>
    <lineage>
        <taxon>Bacteria</taxon>
        <taxon>Bacillati</taxon>
        <taxon>Actinomycetota</taxon>
        <taxon>Actinomycetes</taxon>
        <taxon>Pseudonocardiales</taxon>
        <taxon>Pseudonocardiaceae</taxon>
        <taxon>Actinomycetospora</taxon>
    </lineage>
</organism>
<dbReference type="Pfam" id="PF04191">
    <property type="entry name" value="PEMT"/>
    <property type="match status" value="1"/>
</dbReference>
<evidence type="ECO:0000256" key="5">
    <source>
        <dbReference type="SAM" id="Phobius"/>
    </source>
</evidence>
<evidence type="ECO:0000256" key="1">
    <source>
        <dbReference type="ARBA" id="ARBA00004127"/>
    </source>
</evidence>
<keyword evidence="6" id="KW-0489">Methyltransferase</keyword>
<dbReference type="GO" id="GO:0008168">
    <property type="term" value="F:methyltransferase activity"/>
    <property type="evidence" value="ECO:0007669"/>
    <property type="project" value="UniProtKB-KW"/>
</dbReference>
<evidence type="ECO:0000256" key="4">
    <source>
        <dbReference type="ARBA" id="ARBA00023136"/>
    </source>
</evidence>
<keyword evidence="7" id="KW-1185">Reference proteome</keyword>
<gene>
    <name evidence="6" type="ORF">PGB27_20805</name>
</gene>
<keyword evidence="2 5" id="KW-0812">Transmembrane</keyword>
<dbReference type="Gene3D" id="1.20.120.1630">
    <property type="match status" value="1"/>
</dbReference>
<dbReference type="GO" id="GO:0032259">
    <property type="term" value="P:methylation"/>
    <property type="evidence" value="ECO:0007669"/>
    <property type="project" value="UniProtKB-KW"/>
</dbReference>
<evidence type="ECO:0000313" key="7">
    <source>
        <dbReference type="Proteomes" id="UP001300763"/>
    </source>
</evidence>
<accession>A0ABT5T0P0</accession>
<comment type="caution">
    <text evidence="6">The sequence shown here is derived from an EMBL/GenBank/DDBJ whole genome shotgun (WGS) entry which is preliminary data.</text>
</comment>
<keyword evidence="6" id="KW-0808">Transferase</keyword>
<feature type="transmembrane region" description="Helical" evidence="5">
    <location>
        <begin position="6"/>
        <end position="27"/>
    </location>
</feature>
<feature type="transmembrane region" description="Helical" evidence="5">
    <location>
        <begin position="77"/>
        <end position="97"/>
    </location>
</feature>
<dbReference type="InterPro" id="IPR007318">
    <property type="entry name" value="Phopholipid_MeTrfase"/>
</dbReference>
<evidence type="ECO:0000313" key="6">
    <source>
        <dbReference type="EMBL" id="MDD7967787.1"/>
    </source>
</evidence>
<dbReference type="RefSeq" id="WP_274202308.1">
    <property type="nucleotide sequence ID" value="NZ_JAQZAO010000009.1"/>
</dbReference>
<sequence>MTDPHALSPVVVAGFLASASGTTAALLRRMRREFEAHGQLSTPTVAWMYGTYGVHAAATAVALRQSRPRGRTAGSRLATVAGYGLAAAGTAMFIAGMSRFTGAAQVSGMTDDQLAVGGAYRWSRNPQYVGYVAALGGLAGARRSVPAAGLAAGAAAAFAWWVPVEERHLAPVFGEAYQRYLARTPRWLGMSRRPGA</sequence>
<evidence type="ECO:0000256" key="3">
    <source>
        <dbReference type="ARBA" id="ARBA00022989"/>
    </source>
</evidence>
<keyword evidence="4 5" id="KW-0472">Membrane</keyword>